<dbReference type="PANTHER" id="PTHR18934">
    <property type="entry name" value="ATP-DEPENDENT RNA HELICASE"/>
    <property type="match status" value="1"/>
</dbReference>
<evidence type="ECO:0000256" key="1">
    <source>
        <dbReference type="ARBA" id="ARBA00012552"/>
    </source>
</evidence>
<evidence type="ECO:0000256" key="5">
    <source>
        <dbReference type="ARBA" id="ARBA00023187"/>
    </source>
</evidence>
<keyword evidence="2" id="KW-0507">mRNA processing</keyword>
<dbReference type="PANTHER" id="PTHR18934:SF109">
    <property type="entry name" value="ATP-DEPENDENT RNA HELICASE DHX15 HOMOLOG"/>
    <property type="match status" value="1"/>
</dbReference>
<dbReference type="AlphaFoldDB" id="A0AAD8N9X5"/>
<dbReference type="EMBL" id="JAUIZM010000001">
    <property type="protein sequence ID" value="KAK1401372.1"/>
    <property type="molecule type" value="Genomic_DNA"/>
</dbReference>
<sequence length="139" mass="15474">MSVSRRVANEMNVTIGEVGYSICFEKCSSSCTVLKYVRDDMLLGEALTDPLLEGYKVIILDEAQERTLATDVLSGCMKATPLEKHGLDANVEICSQCMKSTNWRLNSKLKELTPAVGKYQQKRRPTILPALAIQNSKNF</sequence>
<dbReference type="Gene3D" id="3.40.50.300">
    <property type="entry name" value="P-loop containing nucleotide triphosphate hydrolases"/>
    <property type="match status" value="1"/>
</dbReference>
<dbReference type="GO" id="GO:0008380">
    <property type="term" value="P:RNA splicing"/>
    <property type="evidence" value="ECO:0007669"/>
    <property type="project" value="UniProtKB-KW"/>
</dbReference>
<dbReference type="GO" id="GO:0006397">
    <property type="term" value="P:mRNA processing"/>
    <property type="evidence" value="ECO:0007669"/>
    <property type="project" value="UniProtKB-KW"/>
</dbReference>
<reference evidence="7" key="2">
    <citation type="submission" date="2023-05" db="EMBL/GenBank/DDBJ databases">
        <authorList>
            <person name="Schelkunov M.I."/>
        </authorList>
    </citation>
    <scope>NUCLEOTIDE SEQUENCE</scope>
    <source>
        <strain evidence="7">Hsosn_3</strain>
        <tissue evidence="7">Leaf</tissue>
    </source>
</reference>
<keyword evidence="8" id="KW-1185">Reference proteome</keyword>
<dbReference type="GO" id="GO:0016787">
    <property type="term" value="F:hydrolase activity"/>
    <property type="evidence" value="ECO:0007669"/>
    <property type="project" value="UniProtKB-KW"/>
</dbReference>
<dbReference type="GO" id="GO:0003724">
    <property type="term" value="F:RNA helicase activity"/>
    <property type="evidence" value="ECO:0007669"/>
    <property type="project" value="UniProtKB-EC"/>
</dbReference>
<keyword evidence="4" id="KW-0067">ATP-binding</keyword>
<accession>A0AAD8N9X5</accession>
<dbReference type="Proteomes" id="UP001237642">
    <property type="component" value="Unassembled WGS sequence"/>
</dbReference>
<organism evidence="7 8">
    <name type="scientific">Heracleum sosnowskyi</name>
    <dbReference type="NCBI Taxonomy" id="360622"/>
    <lineage>
        <taxon>Eukaryota</taxon>
        <taxon>Viridiplantae</taxon>
        <taxon>Streptophyta</taxon>
        <taxon>Embryophyta</taxon>
        <taxon>Tracheophyta</taxon>
        <taxon>Spermatophyta</taxon>
        <taxon>Magnoliopsida</taxon>
        <taxon>eudicotyledons</taxon>
        <taxon>Gunneridae</taxon>
        <taxon>Pentapetalae</taxon>
        <taxon>asterids</taxon>
        <taxon>campanulids</taxon>
        <taxon>Apiales</taxon>
        <taxon>Apiaceae</taxon>
        <taxon>Apioideae</taxon>
        <taxon>apioid superclade</taxon>
        <taxon>Tordylieae</taxon>
        <taxon>Tordyliinae</taxon>
        <taxon>Heracleum</taxon>
    </lineage>
</organism>
<evidence type="ECO:0000256" key="4">
    <source>
        <dbReference type="ARBA" id="ARBA00022806"/>
    </source>
</evidence>
<dbReference type="SUPFAM" id="SSF52540">
    <property type="entry name" value="P-loop containing nucleoside triphosphate hydrolases"/>
    <property type="match status" value="1"/>
</dbReference>
<comment type="caution">
    <text evidence="7">The sequence shown here is derived from an EMBL/GenBank/DDBJ whole genome shotgun (WGS) entry which is preliminary data.</text>
</comment>
<reference evidence="7" key="1">
    <citation type="submission" date="2023-02" db="EMBL/GenBank/DDBJ databases">
        <title>Genome of toxic invasive species Heracleum sosnowskyi carries increased number of genes despite the absence of recent whole-genome duplications.</title>
        <authorList>
            <person name="Schelkunov M."/>
            <person name="Shtratnikova V."/>
            <person name="Makarenko M."/>
            <person name="Klepikova A."/>
            <person name="Omelchenko D."/>
            <person name="Novikova G."/>
            <person name="Obukhova E."/>
            <person name="Bogdanov V."/>
            <person name="Penin A."/>
            <person name="Logacheva M."/>
        </authorList>
    </citation>
    <scope>NUCLEOTIDE SEQUENCE</scope>
    <source>
        <strain evidence="7">Hsosn_3</strain>
        <tissue evidence="7">Leaf</tissue>
    </source>
</reference>
<keyword evidence="4" id="KW-0347">Helicase</keyword>
<keyword evidence="4" id="KW-0547">Nucleotide-binding</keyword>
<dbReference type="GO" id="GO:0003723">
    <property type="term" value="F:RNA binding"/>
    <property type="evidence" value="ECO:0007669"/>
    <property type="project" value="TreeGrafter"/>
</dbReference>
<keyword evidence="5" id="KW-0508">mRNA splicing</keyword>
<dbReference type="EC" id="3.6.4.13" evidence="1"/>
<gene>
    <name evidence="7" type="ORF">POM88_000977</name>
</gene>
<dbReference type="InterPro" id="IPR027417">
    <property type="entry name" value="P-loop_NTPase"/>
</dbReference>
<evidence type="ECO:0000256" key="2">
    <source>
        <dbReference type="ARBA" id="ARBA00022664"/>
    </source>
</evidence>
<evidence type="ECO:0000256" key="6">
    <source>
        <dbReference type="ARBA" id="ARBA00047984"/>
    </source>
</evidence>
<comment type="catalytic activity">
    <reaction evidence="6">
        <text>ATP + H2O = ADP + phosphate + H(+)</text>
        <dbReference type="Rhea" id="RHEA:13065"/>
        <dbReference type="ChEBI" id="CHEBI:15377"/>
        <dbReference type="ChEBI" id="CHEBI:15378"/>
        <dbReference type="ChEBI" id="CHEBI:30616"/>
        <dbReference type="ChEBI" id="CHEBI:43474"/>
        <dbReference type="ChEBI" id="CHEBI:456216"/>
        <dbReference type="EC" id="3.6.4.13"/>
    </reaction>
</comment>
<evidence type="ECO:0000256" key="3">
    <source>
        <dbReference type="ARBA" id="ARBA00022801"/>
    </source>
</evidence>
<name>A0AAD8N9X5_9APIA</name>
<evidence type="ECO:0000313" key="7">
    <source>
        <dbReference type="EMBL" id="KAK1401372.1"/>
    </source>
</evidence>
<evidence type="ECO:0000313" key="8">
    <source>
        <dbReference type="Proteomes" id="UP001237642"/>
    </source>
</evidence>
<proteinExistence type="predicted"/>
<protein>
    <recommendedName>
        <fullName evidence="1">RNA helicase</fullName>
        <ecNumber evidence="1">3.6.4.13</ecNumber>
    </recommendedName>
</protein>
<keyword evidence="3" id="KW-0378">Hydrolase</keyword>